<reference evidence="2 3" key="1">
    <citation type="journal article" date="2016" name="Nat. Commun.">
        <title>Thousands of microbial genomes shed light on interconnected biogeochemical processes in an aquifer system.</title>
        <authorList>
            <person name="Anantharaman K."/>
            <person name="Brown C.T."/>
            <person name="Hug L.A."/>
            <person name="Sharon I."/>
            <person name="Castelle C.J."/>
            <person name="Probst A.J."/>
            <person name="Thomas B.C."/>
            <person name="Singh A."/>
            <person name="Wilkins M.J."/>
            <person name="Karaoz U."/>
            <person name="Brodie E.L."/>
            <person name="Williams K.H."/>
            <person name="Hubbard S.S."/>
            <person name="Banfield J.F."/>
        </authorList>
    </citation>
    <scope>NUCLEOTIDE SEQUENCE [LARGE SCALE GENOMIC DNA]</scope>
</reference>
<dbReference type="CDD" id="cd12797">
    <property type="entry name" value="M23_peptidase"/>
    <property type="match status" value="1"/>
</dbReference>
<evidence type="ECO:0000313" key="2">
    <source>
        <dbReference type="EMBL" id="OGE73763.1"/>
    </source>
</evidence>
<dbReference type="InterPro" id="IPR011055">
    <property type="entry name" value="Dup_hybrid_motif"/>
</dbReference>
<dbReference type="InterPro" id="IPR050570">
    <property type="entry name" value="Cell_wall_metabolism_enzyme"/>
</dbReference>
<feature type="domain" description="LysM" evidence="1">
    <location>
        <begin position="152"/>
        <end position="196"/>
    </location>
</feature>
<comment type="caution">
    <text evidence="2">The sequence shown here is derived from an EMBL/GenBank/DDBJ whole genome shotgun (WGS) entry which is preliminary data.</text>
</comment>
<dbReference type="SMART" id="SM00257">
    <property type="entry name" value="LysM"/>
    <property type="match status" value="2"/>
</dbReference>
<proteinExistence type="predicted"/>
<dbReference type="InterPro" id="IPR016047">
    <property type="entry name" value="M23ase_b-sheet_dom"/>
</dbReference>
<dbReference type="STRING" id="1817821.A2717_04025"/>
<dbReference type="SUPFAM" id="SSF54106">
    <property type="entry name" value="LysM domain"/>
    <property type="match status" value="2"/>
</dbReference>
<sequence>MNLSLNRTNLISTSDESVIFSFLKNNPNLNHALLATSDTTTILAKSDQLVSRALASTSGILLTSSRASASSSAVVDPTTIQEDVIVKTNPADTDNFYRHGLTQYTVQPGDTLSTIASNFGISPSTIMTENKLTTSSTLRAGAVLTILPTTGITYTIKDGDTMEALIKKYKVTEDDFLDANNLESFEDLSSGAVVVVPMINVAVPQAPRTSTFVKSEAGKVALRTASAPTDLVNSAVSFIWPTAVRTITQGYSKRHSGLDISNSQKVPIYAASDGFVEISGYQSNGYGNTIVINHGNGYKTRYAHASTLNVSAGDYVKQGQEIAKQGNTGRVRGATGIHLHFEITKNGAKVNPLSYVRP</sequence>
<name>A0A1F5N854_9BACT</name>
<dbReference type="Gene3D" id="3.10.350.10">
    <property type="entry name" value="LysM domain"/>
    <property type="match status" value="2"/>
</dbReference>
<dbReference type="Proteomes" id="UP000177610">
    <property type="component" value="Unassembled WGS sequence"/>
</dbReference>
<evidence type="ECO:0000259" key="1">
    <source>
        <dbReference type="PROSITE" id="PS51782"/>
    </source>
</evidence>
<protein>
    <recommendedName>
        <fullName evidence="1">LysM domain-containing protein</fullName>
    </recommendedName>
</protein>
<dbReference type="Pfam" id="PF01551">
    <property type="entry name" value="Peptidase_M23"/>
    <property type="match status" value="1"/>
</dbReference>
<dbReference type="AlphaFoldDB" id="A0A1F5N854"/>
<dbReference type="InterPro" id="IPR018392">
    <property type="entry name" value="LysM"/>
</dbReference>
<organism evidence="2 3">
    <name type="scientific">Candidatus Doudnabacteria bacterium RIFCSPHIGHO2_01_FULL_41_86</name>
    <dbReference type="NCBI Taxonomy" id="1817821"/>
    <lineage>
        <taxon>Bacteria</taxon>
        <taxon>Candidatus Doudnaibacteriota</taxon>
    </lineage>
</organism>
<gene>
    <name evidence="2" type="ORF">A2717_04025</name>
</gene>
<evidence type="ECO:0000313" key="3">
    <source>
        <dbReference type="Proteomes" id="UP000177610"/>
    </source>
</evidence>
<dbReference type="Pfam" id="PF01476">
    <property type="entry name" value="LysM"/>
    <property type="match status" value="2"/>
</dbReference>
<accession>A0A1F5N854</accession>
<dbReference type="PANTHER" id="PTHR21666:SF286">
    <property type="entry name" value="LIPOPROTEIN NLPD"/>
    <property type="match status" value="1"/>
</dbReference>
<dbReference type="SUPFAM" id="SSF51261">
    <property type="entry name" value="Duplicated hybrid motif"/>
    <property type="match status" value="1"/>
</dbReference>
<dbReference type="PANTHER" id="PTHR21666">
    <property type="entry name" value="PEPTIDASE-RELATED"/>
    <property type="match status" value="1"/>
</dbReference>
<feature type="domain" description="LysM" evidence="1">
    <location>
        <begin position="102"/>
        <end position="146"/>
    </location>
</feature>
<dbReference type="CDD" id="cd00118">
    <property type="entry name" value="LysM"/>
    <property type="match status" value="2"/>
</dbReference>
<dbReference type="EMBL" id="MFEH01000005">
    <property type="protein sequence ID" value="OGE73763.1"/>
    <property type="molecule type" value="Genomic_DNA"/>
</dbReference>
<dbReference type="PROSITE" id="PS51782">
    <property type="entry name" value="LYSM"/>
    <property type="match status" value="2"/>
</dbReference>
<dbReference type="InterPro" id="IPR036779">
    <property type="entry name" value="LysM_dom_sf"/>
</dbReference>
<dbReference type="GO" id="GO:0004222">
    <property type="term" value="F:metalloendopeptidase activity"/>
    <property type="evidence" value="ECO:0007669"/>
    <property type="project" value="TreeGrafter"/>
</dbReference>
<dbReference type="Gene3D" id="2.70.70.10">
    <property type="entry name" value="Glucose Permease (Domain IIA)"/>
    <property type="match status" value="1"/>
</dbReference>